<proteinExistence type="predicted"/>
<keyword evidence="4" id="KW-1185">Reference proteome</keyword>
<evidence type="ECO:0000256" key="1">
    <source>
        <dbReference type="SAM" id="SignalP"/>
    </source>
</evidence>
<feature type="domain" description="Fibrobacter succinogenes major paralogous" evidence="2">
    <location>
        <begin position="61"/>
        <end position="255"/>
    </location>
</feature>
<reference evidence="3 4" key="1">
    <citation type="submission" date="2016-09" db="EMBL/GenBank/DDBJ databases">
        <authorList>
            <person name="Capua I."/>
            <person name="De Benedictis P."/>
            <person name="Joannis T."/>
            <person name="Lombin L.H."/>
            <person name="Cattoli G."/>
        </authorList>
    </citation>
    <scope>NUCLEOTIDE SEQUENCE [LARGE SCALE GENOMIC DNA]</scope>
    <source>
        <strain evidence="3 4">A7P-90m</strain>
    </source>
</reference>
<dbReference type="Pfam" id="PF09603">
    <property type="entry name" value="Fib_succ_major"/>
    <property type="match status" value="1"/>
</dbReference>
<evidence type="ECO:0000313" key="4">
    <source>
        <dbReference type="Proteomes" id="UP000199452"/>
    </source>
</evidence>
<keyword evidence="1" id="KW-0732">Signal</keyword>
<dbReference type="Proteomes" id="UP000199452">
    <property type="component" value="Unassembled WGS sequence"/>
</dbReference>
<dbReference type="NCBIfam" id="TIGR02145">
    <property type="entry name" value="Fib_succ_major"/>
    <property type="match status" value="1"/>
</dbReference>
<dbReference type="EMBL" id="FMYP01000115">
    <property type="protein sequence ID" value="SDD25274.1"/>
    <property type="molecule type" value="Genomic_DNA"/>
</dbReference>
<protein>
    <submittedName>
        <fullName evidence="3">Major paralogous domain-containing protein</fullName>
    </submittedName>
</protein>
<dbReference type="PROSITE" id="PS51257">
    <property type="entry name" value="PROKAR_LIPOPROTEIN"/>
    <property type="match status" value="1"/>
</dbReference>
<organism evidence="3 4">
    <name type="scientific">Williamwhitmania taraxaci</name>
    <dbReference type="NCBI Taxonomy" id="1640674"/>
    <lineage>
        <taxon>Bacteria</taxon>
        <taxon>Pseudomonadati</taxon>
        <taxon>Bacteroidota</taxon>
        <taxon>Bacteroidia</taxon>
        <taxon>Bacteroidales</taxon>
        <taxon>Williamwhitmaniaceae</taxon>
        <taxon>Williamwhitmania</taxon>
    </lineage>
</organism>
<sequence>MKNVLFSLLCTAIAVGSLALASCCKDKDDDTPRVGKSTAVFNPDKTYGTMTDTEGNVYRTITIGTQTWMAENLRTTRYRNGDPIPSGENDEWLFGEGTPGACCRYKNTHDLDSVATFGLLYNGFAVLDSRNLAPEGWHIPTNVEWDTLMTTVAEGEGQTQYPINTIAGGKLREAGTLHWGRANRATNSSGFTYLPGGVRNPGKPSFEQVGYGGFCWSASVYMNGMLWYCSSTPDFLSFGRHAGPCDVGMSVRCVKD</sequence>
<dbReference type="RefSeq" id="WP_125869934.1">
    <property type="nucleotide sequence ID" value="NZ_FMYP01000115.1"/>
</dbReference>
<evidence type="ECO:0000313" key="3">
    <source>
        <dbReference type="EMBL" id="SDD25274.1"/>
    </source>
</evidence>
<dbReference type="OrthoDB" id="9805760at2"/>
<gene>
    <name evidence="3" type="ORF">SAMN05216323_11154</name>
</gene>
<name>A0A1G6T8T7_9BACT</name>
<dbReference type="STRING" id="1640674.SAMN05216323_11154"/>
<feature type="signal peptide" evidence="1">
    <location>
        <begin position="1"/>
        <end position="21"/>
    </location>
</feature>
<dbReference type="InterPro" id="IPR011871">
    <property type="entry name" value="Fib_succ_major"/>
</dbReference>
<evidence type="ECO:0000259" key="2">
    <source>
        <dbReference type="Pfam" id="PF09603"/>
    </source>
</evidence>
<dbReference type="AlphaFoldDB" id="A0A1G6T8T7"/>
<accession>A0A1G6T8T7</accession>
<feature type="chain" id="PRO_5011792393" evidence="1">
    <location>
        <begin position="22"/>
        <end position="256"/>
    </location>
</feature>